<evidence type="ECO:0000313" key="4">
    <source>
        <dbReference type="Proteomes" id="UP000288943"/>
    </source>
</evidence>
<gene>
    <name evidence="1" type="ORF">M5X16_27580</name>
    <name evidence="2" type="ORF">PC41400_01880</name>
    <name evidence="3" type="ORF">PC41400_10760</name>
</gene>
<dbReference type="RefSeq" id="WP_042228745.1">
    <property type="nucleotide sequence ID" value="NZ_BQWH01000002.1"/>
</dbReference>
<evidence type="ECO:0000313" key="5">
    <source>
        <dbReference type="Proteomes" id="UP001527202"/>
    </source>
</evidence>
<dbReference type="AlphaFoldDB" id="A0A410WQC4"/>
<protein>
    <submittedName>
        <fullName evidence="2">Uncharacterized protein</fullName>
    </submittedName>
</protein>
<reference evidence="1 5" key="2">
    <citation type="submission" date="2022-05" db="EMBL/GenBank/DDBJ databases">
        <title>Genome Sequencing of Bee-Associated Microbes.</title>
        <authorList>
            <person name="Dunlap C."/>
        </authorList>
    </citation>
    <scope>NUCLEOTIDE SEQUENCE [LARGE SCALE GENOMIC DNA]</scope>
    <source>
        <strain evidence="1 5">NRRL B-23120</strain>
    </source>
</reference>
<proteinExistence type="predicted"/>
<dbReference type="KEGG" id="pchi:PC41400_01880"/>
<dbReference type="EMBL" id="JAMDMJ010000045">
    <property type="protein sequence ID" value="MCY9599511.1"/>
    <property type="molecule type" value="Genomic_DNA"/>
</dbReference>
<dbReference type="Proteomes" id="UP001527202">
    <property type="component" value="Unassembled WGS sequence"/>
</dbReference>
<organism evidence="2 4">
    <name type="scientific">Paenibacillus chitinolyticus</name>
    <dbReference type="NCBI Taxonomy" id="79263"/>
    <lineage>
        <taxon>Bacteria</taxon>
        <taxon>Bacillati</taxon>
        <taxon>Bacillota</taxon>
        <taxon>Bacilli</taxon>
        <taxon>Bacillales</taxon>
        <taxon>Paenibacillaceae</taxon>
        <taxon>Paenibacillus</taxon>
    </lineage>
</organism>
<keyword evidence="5" id="KW-1185">Reference proteome</keyword>
<accession>A0A410WQC4</accession>
<evidence type="ECO:0000313" key="1">
    <source>
        <dbReference type="EMBL" id="MCY9599511.1"/>
    </source>
</evidence>
<evidence type="ECO:0000313" key="2">
    <source>
        <dbReference type="EMBL" id="QAV16510.1"/>
    </source>
</evidence>
<sequence>MNQDSKIEVRKSILYNSLNELLRKKMPAICRDIEKAISDRNYTDVMNNIVCLLETHIWGQDTQWRVEAEVECYPCHESGRPFAIGGFVFLEEVAGQKIIHFKTQMYNSFDESTIKKKDTIKINYDKVNDYEFIQPFIQETEEFLDQFYNVFMTGSDIFVREWRLAKSEQENL</sequence>
<dbReference type="KEGG" id="pchi:PC41400_10760"/>
<dbReference type="OrthoDB" id="6424161at2"/>
<dbReference type="GeneID" id="95375287"/>
<dbReference type="Proteomes" id="UP000288943">
    <property type="component" value="Chromosome"/>
</dbReference>
<evidence type="ECO:0000313" key="3">
    <source>
        <dbReference type="EMBL" id="QAV18116.1"/>
    </source>
</evidence>
<dbReference type="EMBL" id="CP026520">
    <property type="protein sequence ID" value="QAV18116.1"/>
    <property type="molecule type" value="Genomic_DNA"/>
</dbReference>
<name>A0A410WQC4_9BACL</name>
<reference evidence="2 4" key="1">
    <citation type="submission" date="2018-01" db="EMBL/GenBank/DDBJ databases">
        <title>The whole genome sequencing and assembly of Paenibacillus chitinolyticus KCCM 41400 strain.</title>
        <authorList>
            <person name="Kim J.-Y."/>
            <person name="Park M.-K."/>
            <person name="Lee Y.-J."/>
            <person name="Yi H."/>
            <person name="Bahn Y.-S."/>
            <person name="Kim J.F."/>
            <person name="Lee D.-W."/>
        </authorList>
    </citation>
    <scope>NUCLEOTIDE SEQUENCE [LARGE SCALE GENOMIC DNA]</scope>
    <source>
        <strain evidence="2 4">KCCM 41400</strain>
    </source>
</reference>
<dbReference type="EMBL" id="CP026520">
    <property type="protein sequence ID" value="QAV16510.1"/>
    <property type="molecule type" value="Genomic_DNA"/>
</dbReference>